<reference evidence="2" key="1">
    <citation type="submission" date="2021-05" db="EMBL/GenBank/DDBJ databases">
        <authorList>
            <person name="Alioto T."/>
            <person name="Alioto T."/>
            <person name="Gomez Garrido J."/>
        </authorList>
    </citation>
    <scope>NUCLEOTIDE SEQUENCE</scope>
</reference>
<keyword evidence="1" id="KW-0732">Signal</keyword>
<feature type="signal peptide" evidence="1">
    <location>
        <begin position="1"/>
        <end position="20"/>
    </location>
</feature>
<sequence>MKSIILLLVLASQLLGTREAYKVRNILVVIDTDRLEKDYHNETRRLDPEKPTTIEDKYAFMITTNENVVSGQATAKLHIKGLVGDKVKWFGTSVSNDIDVIVYNITHGSDKVSEVRRDIFGKKYAYPKKKNIEDIGFVYFKYFELDVLLKERGEANYNIRFAVYNTTLKSSQRELLFGYFEWDPKITIE</sequence>
<organism evidence="2">
    <name type="scientific">Cacopsylla melanoneura</name>
    <dbReference type="NCBI Taxonomy" id="428564"/>
    <lineage>
        <taxon>Eukaryota</taxon>
        <taxon>Metazoa</taxon>
        <taxon>Ecdysozoa</taxon>
        <taxon>Arthropoda</taxon>
        <taxon>Hexapoda</taxon>
        <taxon>Insecta</taxon>
        <taxon>Pterygota</taxon>
        <taxon>Neoptera</taxon>
        <taxon>Paraneoptera</taxon>
        <taxon>Hemiptera</taxon>
        <taxon>Sternorrhyncha</taxon>
        <taxon>Psylloidea</taxon>
        <taxon>Psyllidae</taxon>
        <taxon>Psyllinae</taxon>
        <taxon>Cacopsylla</taxon>
    </lineage>
</organism>
<dbReference type="AlphaFoldDB" id="A0A8D8Q4M2"/>
<dbReference type="EMBL" id="HBUF01058839">
    <property type="protein sequence ID" value="CAG6625034.1"/>
    <property type="molecule type" value="Transcribed_RNA"/>
</dbReference>
<evidence type="ECO:0000313" key="2">
    <source>
        <dbReference type="EMBL" id="CAG6625034.1"/>
    </source>
</evidence>
<protein>
    <submittedName>
        <fullName evidence="2">Uncharacterized protein</fullName>
    </submittedName>
</protein>
<evidence type="ECO:0000256" key="1">
    <source>
        <dbReference type="SAM" id="SignalP"/>
    </source>
</evidence>
<dbReference type="Pfam" id="PF12306">
    <property type="entry name" value="PixA"/>
    <property type="match status" value="1"/>
</dbReference>
<name>A0A8D8Q4M2_9HEMI</name>
<dbReference type="Gene3D" id="2.60.40.3910">
    <property type="entry name" value="Inclusion body protein"/>
    <property type="match status" value="1"/>
</dbReference>
<dbReference type="InterPro" id="IPR038712">
    <property type="entry name" value="PixA-like_sf"/>
</dbReference>
<accession>A0A8D8Q4M2</accession>
<proteinExistence type="predicted"/>
<feature type="chain" id="PRO_5034383500" evidence="1">
    <location>
        <begin position="21"/>
        <end position="189"/>
    </location>
</feature>
<dbReference type="InterPro" id="IPR021087">
    <property type="entry name" value="Uncharacterised_PixA/AidA"/>
</dbReference>